<accession>A0A7W6NPQ0</accession>
<gene>
    <name evidence="1" type="ORF">GGR12_001239</name>
</gene>
<reference evidence="1 2" key="1">
    <citation type="submission" date="2020-08" db="EMBL/GenBank/DDBJ databases">
        <title>Genomic Encyclopedia of Type Strains, Phase IV (KMG-IV): sequencing the most valuable type-strain genomes for metagenomic binning, comparative biology and taxonomic classification.</title>
        <authorList>
            <person name="Goeker M."/>
        </authorList>
    </citation>
    <scope>NUCLEOTIDE SEQUENCE [LARGE SCALE GENOMIC DNA]</scope>
    <source>
        <strain evidence="1 2">DSM 23960</strain>
    </source>
</reference>
<dbReference type="AlphaFoldDB" id="A0A7W6NPQ0"/>
<dbReference type="Proteomes" id="UP000529946">
    <property type="component" value="Unassembled WGS sequence"/>
</dbReference>
<evidence type="ECO:0000313" key="1">
    <source>
        <dbReference type="EMBL" id="MBB4082400.1"/>
    </source>
</evidence>
<proteinExistence type="predicted"/>
<dbReference type="RefSeq" id="WP_183203482.1">
    <property type="nucleotide sequence ID" value="NZ_BAAAER010000011.1"/>
</dbReference>
<organism evidence="1 2">
    <name type="scientific">Brevundimonas lenta</name>
    <dbReference type="NCBI Taxonomy" id="424796"/>
    <lineage>
        <taxon>Bacteria</taxon>
        <taxon>Pseudomonadati</taxon>
        <taxon>Pseudomonadota</taxon>
        <taxon>Alphaproteobacteria</taxon>
        <taxon>Caulobacterales</taxon>
        <taxon>Caulobacteraceae</taxon>
        <taxon>Brevundimonas</taxon>
    </lineage>
</organism>
<name>A0A7W6NPQ0_9CAUL</name>
<sequence>MKGRGVVIWVLVIGLALCAGWSARTFLAMYDCLDAGGRWSARDQCESVFSEM</sequence>
<evidence type="ECO:0000313" key="2">
    <source>
        <dbReference type="Proteomes" id="UP000529946"/>
    </source>
</evidence>
<dbReference type="EMBL" id="JACIDM010000001">
    <property type="protein sequence ID" value="MBB4082400.1"/>
    <property type="molecule type" value="Genomic_DNA"/>
</dbReference>
<comment type="caution">
    <text evidence="1">The sequence shown here is derived from an EMBL/GenBank/DDBJ whole genome shotgun (WGS) entry which is preliminary data.</text>
</comment>
<protein>
    <submittedName>
        <fullName evidence="1">Uncharacterized protein</fullName>
    </submittedName>
</protein>
<keyword evidence="2" id="KW-1185">Reference proteome</keyword>